<organism evidence="1 2">
    <name type="scientific">Lolium multiflorum</name>
    <name type="common">Italian ryegrass</name>
    <name type="synonym">Lolium perenne subsp. multiflorum</name>
    <dbReference type="NCBI Taxonomy" id="4521"/>
    <lineage>
        <taxon>Eukaryota</taxon>
        <taxon>Viridiplantae</taxon>
        <taxon>Streptophyta</taxon>
        <taxon>Embryophyta</taxon>
        <taxon>Tracheophyta</taxon>
        <taxon>Spermatophyta</taxon>
        <taxon>Magnoliopsida</taxon>
        <taxon>Liliopsida</taxon>
        <taxon>Poales</taxon>
        <taxon>Poaceae</taxon>
        <taxon>BOP clade</taxon>
        <taxon>Pooideae</taxon>
        <taxon>Poodae</taxon>
        <taxon>Poeae</taxon>
        <taxon>Poeae Chloroplast Group 2 (Poeae type)</taxon>
        <taxon>Loliodinae</taxon>
        <taxon>Loliinae</taxon>
        <taxon>Lolium</taxon>
    </lineage>
</organism>
<name>A0AAD8QWR5_LOLMU</name>
<dbReference type="AlphaFoldDB" id="A0AAD8QWR5"/>
<evidence type="ECO:0000313" key="1">
    <source>
        <dbReference type="EMBL" id="KAK1610448.1"/>
    </source>
</evidence>
<proteinExistence type="predicted"/>
<reference evidence="1" key="1">
    <citation type="submission" date="2023-07" db="EMBL/GenBank/DDBJ databases">
        <title>A chromosome-level genome assembly of Lolium multiflorum.</title>
        <authorList>
            <person name="Chen Y."/>
            <person name="Copetti D."/>
            <person name="Kolliker R."/>
            <person name="Studer B."/>
        </authorList>
    </citation>
    <scope>NUCLEOTIDE SEQUENCE</scope>
    <source>
        <strain evidence="1">02402/16</strain>
        <tissue evidence="1">Leaf</tissue>
    </source>
</reference>
<gene>
    <name evidence="1" type="ORF">QYE76_034121</name>
</gene>
<sequence>MPTSLCLVASSFLPIGAQRLVSSPNPAARLHRHLLMIPSLLYFSPCAKPQRLYNAATFLRDLIVVSPPLCTNGSLTPWETTPMQLLSTNSSNDHDAIDNELVRSGVYFNMGFKEQQMKKVATDVLAFAGVHVTTLQLYNHIRNWRTKWSVIMKMKSDRILDWSEDGCCYYSGDEGTADEYIQVRSLIQFLHRSKSIYMSMSFALTVVPCGLHSYPKHRQYVGTPITNYAQMKTIFTPRFVCKARLFQPNLLVRVIDFIADNEAEYVVYRKLQPSERRSWLRTWLRNQFPA</sequence>
<dbReference type="PANTHER" id="PTHR47127">
    <property type="entry name" value="10A19I.15"/>
    <property type="match status" value="1"/>
</dbReference>
<dbReference type="Proteomes" id="UP001231189">
    <property type="component" value="Unassembled WGS sequence"/>
</dbReference>
<comment type="caution">
    <text evidence="1">The sequence shown here is derived from an EMBL/GenBank/DDBJ whole genome shotgun (WGS) entry which is preliminary data.</text>
</comment>
<dbReference type="EMBL" id="JAUUTY010000007">
    <property type="protein sequence ID" value="KAK1610448.1"/>
    <property type="molecule type" value="Genomic_DNA"/>
</dbReference>
<accession>A0AAD8QWR5</accession>
<evidence type="ECO:0000313" key="2">
    <source>
        <dbReference type="Proteomes" id="UP001231189"/>
    </source>
</evidence>
<protein>
    <submittedName>
        <fullName evidence="1">Uncharacterized protein</fullName>
    </submittedName>
</protein>
<keyword evidence="2" id="KW-1185">Reference proteome</keyword>